<evidence type="ECO:0000313" key="2">
    <source>
        <dbReference type="EMBL" id="MET7028254.1"/>
    </source>
</evidence>
<evidence type="ECO:0000313" key="3">
    <source>
        <dbReference type="Proteomes" id="UP001549773"/>
    </source>
</evidence>
<accession>A0ABV2TSM0</accession>
<dbReference type="GO" id="GO:0016787">
    <property type="term" value="F:hydrolase activity"/>
    <property type="evidence" value="ECO:0007669"/>
    <property type="project" value="UniProtKB-KW"/>
</dbReference>
<sequence length="217" mass="24279">MSVALTNNTLDIRLKKVTLKGMLFLPENALGLVIFSHGSGSSRLSPRNNYVAEILQKKVLGTFLFDLLTEKEDRIYETRFNIDLLTERLIEVTEWLQQYGPTKNLPMGYFGASTGAASALRAAAFYGDAVGAVVSRGGRPDLAMEDLAKVKAPTLLLVGGWDHMVIELNESAYDKLRCKRKLEIIPEASHLFEEPGKLKDVAERSAKWFFTWLTLKK</sequence>
<gene>
    <name evidence="2" type="ORF">ABXZ32_02555</name>
</gene>
<dbReference type="SUPFAM" id="SSF53474">
    <property type="entry name" value="alpha/beta-Hydrolases"/>
    <property type="match status" value="1"/>
</dbReference>
<dbReference type="InterPro" id="IPR002925">
    <property type="entry name" value="Dienelactn_hydro"/>
</dbReference>
<name>A0ABV2TSM0_9FLAO</name>
<reference evidence="2 3" key="1">
    <citation type="submission" date="2024-07" db="EMBL/GenBank/DDBJ databases">
        <title>The genome sequence of type strain Sediminicola luteus GDMCC 1.2596T.</title>
        <authorList>
            <person name="Liu Y."/>
        </authorList>
    </citation>
    <scope>NUCLEOTIDE SEQUENCE [LARGE SCALE GENOMIC DNA]</scope>
    <source>
        <strain evidence="2 3">GDMCC 1.2596</strain>
    </source>
</reference>
<dbReference type="Proteomes" id="UP001549773">
    <property type="component" value="Unassembled WGS sequence"/>
</dbReference>
<organism evidence="2 3">
    <name type="scientific">Sediminicola luteus</name>
    <dbReference type="NCBI Taxonomy" id="319238"/>
    <lineage>
        <taxon>Bacteria</taxon>
        <taxon>Pseudomonadati</taxon>
        <taxon>Bacteroidota</taxon>
        <taxon>Flavobacteriia</taxon>
        <taxon>Flavobacteriales</taxon>
        <taxon>Flavobacteriaceae</taxon>
        <taxon>Sediminicola</taxon>
    </lineage>
</organism>
<dbReference type="RefSeq" id="WP_354617115.1">
    <property type="nucleotide sequence ID" value="NZ_JBEWYP010000001.1"/>
</dbReference>
<feature type="domain" description="Dienelactone hydrolase" evidence="1">
    <location>
        <begin position="88"/>
        <end position="203"/>
    </location>
</feature>
<proteinExistence type="predicted"/>
<dbReference type="EMBL" id="JBEWYP010000001">
    <property type="protein sequence ID" value="MET7028254.1"/>
    <property type="molecule type" value="Genomic_DNA"/>
</dbReference>
<keyword evidence="2" id="KW-0378">Hydrolase</keyword>
<dbReference type="Gene3D" id="3.40.50.1820">
    <property type="entry name" value="alpha/beta hydrolase"/>
    <property type="match status" value="1"/>
</dbReference>
<dbReference type="InterPro" id="IPR029058">
    <property type="entry name" value="AB_hydrolase_fold"/>
</dbReference>
<dbReference type="Pfam" id="PF01738">
    <property type="entry name" value="DLH"/>
    <property type="match status" value="1"/>
</dbReference>
<evidence type="ECO:0000259" key="1">
    <source>
        <dbReference type="Pfam" id="PF01738"/>
    </source>
</evidence>
<keyword evidence="3" id="KW-1185">Reference proteome</keyword>
<protein>
    <submittedName>
        <fullName evidence="2">Dienelactone hydrolase family protein</fullName>
    </submittedName>
</protein>
<comment type="caution">
    <text evidence="2">The sequence shown here is derived from an EMBL/GenBank/DDBJ whole genome shotgun (WGS) entry which is preliminary data.</text>
</comment>